<evidence type="ECO:0000313" key="2">
    <source>
        <dbReference type="EMBL" id="GAL02823.1"/>
    </source>
</evidence>
<feature type="chain" id="PRO_5001861947" evidence="1">
    <location>
        <begin position="34"/>
        <end position="379"/>
    </location>
</feature>
<gene>
    <name evidence="2" type="ORF">JCM19237_5716</name>
</gene>
<protein>
    <submittedName>
        <fullName evidence="2">Uncharacterized protein</fullName>
    </submittedName>
</protein>
<organism evidence="2 3">
    <name type="scientific">Photobacterium aphoticum</name>
    <dbReference type="NCBI Taxonomy" id="754436"/>
    <lineage>
        <taxon>Bacteria</taxon>
        <taxon>Pseudomonadati</taxon>
        <taxon>Pseudomonadota</taxon>
        <taxon>Gammaproteobacteria</taxon>
        <taxon>Vibrionales</taxon>
        <taxon>Vibrionaceae</taxon>
        <taxon>Photobacterium</taxon>
    </lineage>
</organism>
<reference evidence="2 3" key="1">
    <citation type="journal article" date="2014" name="Genome Announc.">
        <title>Draft Genome Sequences of Two Vibrionaceae Species, Vibrio ponticus C121 and Photobacterium aphoticum C119, Isolated as Coral Reef Microbiota.</title>
        <authorList>
            <person name="Al-saari N."/>
            <person name="Meirelles P.M."/>
            <person name="Mino S."/>
            <person name="Suda W."/>
            <person name="Oshima K."/>
            <person name="Hattori M."/>
            <person name="Ohkuma M."/>
            <person name="Thompson F.L."/>
            <person name="Gomez-Gil B."/>
            <person name="Sawabe T."/>
            <person name="Sawabe T."/>
        </authorList>
    </citation>
    <scope>NUCLEOTIDE SEQUENCE [LARGE SCALE GENOMIC DNA]</scope>
    <source>
        <strain evidence="2 3">JCM 19237</strain>
    </source>
</reference>
<dbReference type="STRING" id="754436.JCM19237_5716"/>
<keyword evidence="1" id="KW-0732">Signal</keyword>
<dbReference type="AlphaFoldDB" id="A0A090QKP0"/>
<name>A0A090QKP0_9GAMM</name>
<evidence type="ECO:0000313" key="3">
    <source>
        <dbReference type="Proteomes" id="UP000029227"/>
    </source>
</evidence>
<accession>A0A090QKP0</accession>
<evidence type="ECO:0000256" key="1">
    <source>
        <dbReference type="SAM" id="SignalP"/>
    </source>
</evidence>
<dbReference type="EMBL" id="BBMN01000001">
    <property type="protein sequence ID" value="GAL02823.1"/>
    <property type="molecule type" value="Genomic_DNA"/>
</dbReference>
<feature type="signal peptide" evidence="1">
    <location>
        <begin position="1"/>
        <end position="33"/>
    </location>
</feature>
<sequence length="379" mass="44066">MFLFFHRFLRCPCAVYVLSITSVSVVISGYSHASEPQSTSPAQQPTTAPSSYDAYLYDTNFNGDRLADDEDEEDTDFQEWIDETQDSISDTIHYYGTSFDHFIAKKDDEKPMKNRSYLKIKFKPRYSHREYFSGDASVKLKLDLPHTKKNWKLILETDPDDFDRLEDKQRGISDNSDSSLSGAVGGVRLQGRQWGSWKTNFDVGLKIKLPLDPFTRADLRRVDRLSETWTSRIKQEIFYYHSKGPGAITSFNFYFANPQDPLTILKLSSSAQYLDTDNNWEFVQQAEIFDRLDAKNLMQYSIGVSADSRPNYSITNAWVSVSWKHRLYKDWLYMTVTPELDFQDEFDYRINPGIMFEFEMFFTTEGGIDRLARKIPLPD</sequence>
<proteinExistence type="predicted"/>
<dbReference type="Proteomes" id="UP000029227">
    <property type="component" value="Unassembled WGS sequence"/>
</dbReference>
<comment type="caution">
    <text evidence="2">The sequence shown here is derived from an EMBL/GenBank/DDBJ whole genome shotgun (WGS) entry which is preliminary data.</text>
</comment>
<dbReference type="eggNOG" id="COG2831">
    <property type="taxonomic scope" value="Bacteria"/>
</dbReference>